<feature type="region of interest" description="Disordered" evidence="1">
    <location>
        <begin position="1"/>
        <end position="22"/>
    </location>
</feature>
<name>A0A097SQ70_9NOCA</name>
<proteinExistence type="predicted"/>
<evidence type="ECO:0000256" key="1">
    <source>
        <dbReference type="SAM" id="MobiDB-lite"/>
    </source>
</evidence>
<geneLocation type="plasmid" evidence="2">
    <name>pNSL1</name>
</geneLocation>
<gene>
    <name evidence="2" type="ORF">LRS1606.237</name>
</gene>
<feature type="compositionally biased region" description="Basic and acidic residues" evidence="1">
    <location>
        <begin position="1"/>
        <end position="16"/>
    </location>
</feature>
<protein>
    <submittedName>
        <fullName evidence="2">Uncharacterized protein</fullName>
    </submittedName>
</protein>
<sequence>MAANEIRHAGHGERDPTVLGRPDQALLDRGFTDVADTTGGHPHQLCHLARPRCIFTGGGEGRQIATFPLRCPIPPGRKEAFIEVAPPGLDGKLCVFCLERCLRCEIPDGLAVLLQKVRVAAAGGDEHFERVVGEITSVLTNGDPQRIGGGIFVEGTDCAVEELTFGVGAILGQDGR</sequence>
<accession>A0A097SQ70</accession>
<reference evidence="2" key="1">
    <citation type="submission" date="2014-03" db="EMBL/GenBank/DDBJ databases">
        <authorList>
            <person name="Zhang G."/>
            <person name="Zhu L."/>
            <person name="Fang P."/>
        </authorList>
    </citation>
    <scope>NUCLEOTIDE SEQUENCE</scope>
    <source>
        <strain evidence="2">NS1</strain>
        <plasmid evidence="2">pNSL1</plasmid>
    </source>
</reference>
<keyword evidence="2" id="KW-0614">Plasmid</keyword>
<dbReference type="EMBL" id="KJ605395">
    <property type="protein sequence ID" value="AIU93671.1"/>
    <property type="molecule type" value="Genomic_DNA"/>
</dbReference>
<dbReference type="AlphaFoldDB" id="A0A097SQ70"/>
<organism evidence="2">
    <name type="scientific">Rhodococcus sp. NS1</name>
    <dbReference type="NCBI Taxonomy" id="402236"/>
    <lineage>
        <taxon>Bacteria</taxon>
        <taxon>Bacillati</taxon>
        <taxon>Actinomycetota</taxon>
        <taxon>Actinomycetes</taxon>
        <taxon>Mycobacteriales</taxon>
        <taxon>Nocardiaceae</taxon>
        <taxon>Rhodococcus</taxon>
    </lineage>
</organism>
<evidence type="ECO:0000313" key="2">
    <source>
        <dbReference type="EMBL" id="AIU93671.1"/>
    </source>
</evidence>